<dbReference type="InterPro" id="IPR036390">
    <property type="entry name" value="WH_DNA-bd_sf"/>
</dbReference>
<keyword evidence="1" id="KW-0805">Transcription regulation</keyword>
<dbReference type="STRING" id="1797535.A2744_03540"/>
<dbReference type="InterPro" id="IPR011991">
    <property type="entry name" value="ArsR-like_HTH"/>
</dbReference>
<dbReference type="GO" id="GO:0003677">
    <property type="term" value="F:DNA binding"/>
    <property type="evidence" value="ECO:0007669"/>
    <property type="project" value="UniProtKB-KW"/>
</dbReference>
<evidence type="ECO:0000313" key="5">
    <source>
        <dbReference type="EMBL" id="OGY46493.1"/>
    </source>
</evidence>
<dbReference type="SMART" id="SM00418">
    <property type="entry name" value="HTH_ARSR"/>
    <property type="match status" value="1"/>
</dbReference>
<dbReference type="InterPro" id="IPR001845">
    <property type="entry name" value="HTH_ArsR_DNA-bd_dom"/>
</dbReference>
<evidence type="ECO:0000256" key="3">
    <source>
        <dbReference type="ARBA" id="ARBA00023163"/>
    </source>
</evidence>
<comment type="caution">
    <text evidence="5">The sequence shown here is derived from an EMBL/GenBank/DDBJ whole genome shotgun (WGS) entry which is preliminary data.</text>
</comment>
<keyword evidence="3" id="KW-0804">Transcription</keyword>
<protein>
    <submittedName>
        <fullName evidence="5">Transcriptional regulator</fullName>
    </submittedName>
</protein>
<gene>
    <name evidence="5" type="ORF">A2744_03540</name>
</gene>
<dbReference type="PROSITE" id="PS50987">
    <property type="entry name" value="HTH_ARSR_2"/>
    <property type="match status" value="1"/>
</dbReference>
<dbReference type="Pfam" id="PF01022">
    <property type="entry name" value="HTH_5"/>
    <property type="match status" value="1"/>
</dbReference>
<evidence type="ECO:0000256" key="2">
    <source>
        <dbReference type="ARBA" id="ARBA00023125"/>
    </source>
</evidence>
<accession>A0A1G1Y2C2</accession>
<feature type="domain" description="HTH arsR-type" evidence="4">
    <location>
        <begin position="1"/>
        <end position="89"/>
    </location>
</feature>
<reference evidence="5 6" key="1">
    <citation type="journal article" date="2016" name="Nat. Commun.">
        <title>Thousands of microbial genomes shed light on interconnected biogeochemical processes in an aquifer system.</title>
        <authorList>
            <person name="Anantharaman K."/>
            <person name="Brown C.T."/>
            <person name="Hug L.A."/>
            <person name="Sharon I."/>
            <person name="Castelle C.J."/>
            <person name="Probst A.J."/>
            <person name="Thomas B.C."/>
            <person name="Singh A."/>
            <person name="Wilkins M.J."/>
            <person name="Karaoz U."/>
            <person name="Brodie E.L."/>
            <person name="Williams K.H."/>
            <person name="Hubbard S.S."/>
            <person name="Banfield J.F."/>
        </authorList>
    </citation>
    <scope>NUCLEOTIDE SEQUENCE [LARGE SCALE GENOMIC DNA]</scope>
</reference>
<organism evidence="5 6">
    <name type="scientific">Candidatus Buchananbacteria bacterium RIFCSPHIGHO2_01_FULL_44_11</name>
    <dbReference type="NCBI Taxonomy" id="1797535"/>
    <lineage>
        <taxon>Bacteria</taxon>
        <taxon>Candidatus Buchananiibacteriota</taxon>
    </lineage>
</organism>
<dbReference type="NCBIfam" id="NF033788">
    <property type="entry name" value="HTH_metalloreg"/>
    <property type="match status" value="1"/>
</dbReference>
<dbReference type="SUPFAM" id="SSF46785">
    <property type="entry name" value="Winged helix' DNA-binding domain"/>
    <property type="match status" value="1"/>
</dbReference>
<dbReference type="InterPro" id="IPR036388">
    <property type="entry name" value="WH-like_DNA-bd_sf"/>
</dbReference>
<dbReference type="CDD" id="cd00090">
    <property type="entry name" value="HTH_ARSR"/>
    <property type="match status" value="1"/>
</dbReference>
<name>A0A1G1Y2C2_9BACT</name>
<evidence type="ECO:0000313" key="6">
    <source>
        <dbReference type="Proteomes" id="UP000178240"/>
    </source>
</evidence>
<evidence type="ECO:0000256" key="1">
    <source>
        <dbReference type="ARBA" id="ARBA00023015"/>
    </source>
</evidence>
<dbReference type="PRINTS" id="PR00778">
    <property type="entry name" value="HTHARSR"/>
</dbReference>
<dbReference type="GO" id="GO:0003700">
    <property type="term" value="F:DNA-binding transcription factor activity"/>
    <property type="evidence" value="ECO:0007669"/>
    <property type="project" value="InterPro"/>
</dbReference>
<dbReference type="Proteomes" id="UP000178240">
    <property type="component" value="Unassembled WGS sequence"/>
</dbReference>
<keyword evidence="2" id="KW-0238">DNA-binding</keyword>
<dbReference type="Gene3D" id="1.10.10.10">
    <property type="entry name" value="Winged helix-like DNA-binding domain superfamily/Winged helix DNA-binding domain"/>
    <property type="match status" value="1"/>
</dbReference>
<dbReference type="NCBIfam" id="NF033789">
    <property type="entry name" value="repress_SdpR"/>
    <property type="match status" value="1"/>
</dbReference>
<dbReference type="InterPro" id="IPR051081">
    <property type="entry name" value="HTH_MetalResp_TranReg"/>
</dbReference>
<dbReference type="PANTHER" id="PTHR33154:SF33">
    <property type="entry name" value="TRANSCRIPTIONAL REPRESSOR SDPR"/>
    <property type="match status" value="1"/>
</dbReference>
<evidence type="ECO:0000259" key="4">
    <source>
        <dbReference type="PROSITE" id="PS50987"/>
    </source>
</evidence>
<dbReference type="EMBL" id="MHIE01000003">
    <property type="protein sequence ID" value="OGY46493.1"/>
    <property type="molecule type" value="Genomic_DNA"/>
</dbReference>
<dbReference type="AlphaFoldDB" id="A0A1G1Y2C2"/>
<dbReference type="InterPro" id="IPR047796">
    <property type="entry name" value="SdpR-like_repress"/>
</dbReference>
<sequence length="91" mass="10572">MLLNKTWDALADPTRRKILELLKKKDLSVQEIALNFEMTLPSLSHHLSVLKNANLVTSLRRGQQIIYSLNLSVFEEVAKDLYDFFNKAKKR</sequence>
<dbReference type="PANTHER" id="PTHR33154">
    <property type="entry name" value="TRANSCRIPTIONAL REGULATOR, ARSR FAMILY"/>
    <property type="match status" value="1"/>
</dbReference>
<proteinExistence type="predicted"/>